<evidence type="ECO:0000256" key="3">
    <source>
        <dbReference type="ARBA" id="ARBA00023015"/>
    </source>
</evidence>
<dbReference type="GO" id="GO:0000981">
    <property type="term" value="F:DNA-binding transcription factor activity, RNA polymerase II-specific"/>
    <property type="evidence" value="ECO:0007669"/>
    <property type="project" value="InterPro"/>
</dbReference>
<dbReference type="GO" id="GO:0005634">
    <property type="term" value="C:nucleus"/>
    <property type="evidence" value="ECO:0007669"/>
    <property type="project" value="UniProtKB-SubCell"/>
</dbReference>
<keyword evidence="5" id="KW-0539">Nucleus</keyword>
<dbReference type="Gene3D" id="4.10.240.10">
    <property type="entry name" value="Zn(2)-C6 fungal-type DNA-binding domain"/>
    <property type="match status" value="1"/>
</dbReference>
<dbReference type="SUPFAM" id="SSF57701">
    <property type="entry name" value="Zn2/Cys6 DNA-binding domain"/>
    <property type="match status" value="1"/>
</dbReference>
<dbReference type="InterPro" id="IPR007219">
    <property type="entry name" value="XnlR_reg_dom"/>
</dbReference>
<dbReference type="PROSITE" id="PS50048">
    <property type="entry name" value="ZN2_CY6_FUNGAL_2"/>
    <property type="match status" value="1"/>
</dbReference>
<dbReference type="GeneID" id="18800113"/>
<feature type="domain" description="Zn(2)-C6 fungal-type" evidence="7">
    <location>
        <begin position="26"/>
        <end position="58"/>
    </location>
</feature>
<sequence length="390" mass="42656">MDNLRFVMESPQHSPTHKKRPRLVTSCDNCRLKKIKCVQSKDQERCESCESLQVSCLFRDRERYFAERSRIVTGGSTERPSSSASNHQRRSSTPATGQKDSYTSNRASFDGASDWYPSPAQPANSVAAHQSQRYAASSPNPYGSSGADMSYPSDSSDRRAQYVASPLSHTSGHSYSGNGYGTSALPSGLPQDPTTVYHNRSYSQGSSASPSPPLFDPHQPGVPQAAVMAQFIQIFFQRFGQNFPFLSSEDIQKRFYNGTLSPVLASSIAALASRYSQSSEIVSRGVSAVTEAYTNNTKRLLSSSSQVPYLEVLHAVIIIAWTEYKNGRTAGFFEYSQMATKMALNLGLGSDVAQTSSERERAMHRITWNSVAQLQQLTASMPGSSGSVGR</sequence>
<organism evidence="8 9">
    <name type="scientific">Stereum hirsutum (strain FP-91666)</name>
    <name type="common">White-rot fungus</name>
    <dbReference type="NCBI Taxonomy" id="721885"/>
    <lineage>
        <taxon>Eukaryota</taxon>
        <taxon>Fungi</taxon>
        <taxon>Dikarya</taxon>
        <taxon>Basidiomycota</taxon>
        <taxon>Agaricomycotina</taxon>
        <taxon>Agaricomycetes</taxon>
        <taxon>Russulales</taxon>
        <taxon>Stereaceae</taxon>
        <taxon>Stereum</taxon>
    </lineage>
</organism>
<dbReference type="OMA" id="TSCDHCR"/>
<dbReference type="SMART" id="SM00066">
    <property type="entry name" value="GAL4"/>
    <property type="match status" value="1"/>
</dbReference>
<keyword evidence="3" id="KW-0805">Transcription regulation</keyword>
<feature type="compositionally biased region" description="Polar residues" evidence="6">
    <location>
        <begin position="93"/>
        <end position="107"/>
    </location>
</feature>
<dbReference type="Pfam" id="PF04082">
    <property type="entry name" value="Fungal_trans"/>
    <property type="match status" value="1"/>
</dbReference>
<evidence type="ECO:0000313" key="9">
    <source>
        <dbReference type="Proteomes" id="UP000053927"/>
    </source>
</evidence>
<evidence type="ECO:0000256" key="4">
    <source>
        <dbReference type="ARBA" id="ARBA00023163"/>
    </source>
</evidence>
<feature type="region of interest" description="Disordered" evidence="6">
    <location>
        <begin position="1"/>
        <end position="21"/>
    </location>
</feature>
<dbReference type="AlphaFoldDB" id="R7RYU6"/>
<dbReference type="GO" id="GO:0003677">
    <property type="term" value="F:DNA binding"/>
    <property type="evidence" value="ECO:0007669"/>
    <property type="project" value="InterPro"/>
</dbReference>
<dbReference type="OrthoDB" id="2428527at2759"/>
<dbReference type="InterPro" id="IPR001138">
    <property type="entry name" value="Zn2Cys6_DnaBD"/>
</dbReference>
<accession>R7RYU6</accession>
<protein>
    <recommendedName>
        <fullName evidence="7">Zn(2)-C6 fungal-type domain-containing protein</fullName>
    </recommendedName>
</protein>
<keyword evidence="4" id="KW-0804">Transcription</keyword>
<evidence type="ECO:0000256" key="6">
    <source>
        <dbReference type="SAM" id="MobiDB-lite"/>
    </source>
</evidence>
<dbReference type="Pfam" id="PF00172">
    <property type="entry name" value="Zn_clus"/>
    <property type="match status" value="1"/>
</dbReference>
<reference evidence="9" key="1">
    <citation type="journal article" date="2012" name="Science">
        <title>The Paleozoic origin of enzymatic lignin decomposition reconstructed from 31 fungal genomes.</title>
        <authorList>
            <person name="Floudas D."/>
            <person name="Binder M."/>
            <person name="Riley R."/>
            <person name="Barry K."/>
            <person name="Blanchette R.A."/>
            <person name="Henrissat B."/>
            <person name="Martinez A.T."/>
            <person name="Otillar R."/>
            <person name="Spatafora J.W."/>
            <person name="Yadav J.S."/>
            <person name="Aerts A."/>
            <person name="Benoit I."/>
            <person name="Boyd A."/>
            <person name="Carlson A."/>
            <person name="Copeland A."/>
            <person name="Coutinho P.M."/>
            <person name="de Vries R.P."/>
            <person name="Ferreira P."/>
            <person name="Findley K."/>
            <person name="Foster B."/>
            <person name="Gaskell J."/>
            <person name="Glotzer D."/>
            <person name="Gorecki P."/>
            <person name="Heitman J."/>
            <person name="Hesse C."/>
            <person name="Hori C."/>
            <person name="Igarashi K."/>
            <person name="Jurgens J.A."/>
            <person name="Kallen N."/>
            <person name="Kersten P."/>
            <person name="Kohler A."/>
            <person name="Kuees U."/>
            <person name="Kumar T.K.A."/>
            <person name="Kuo A."/>
            <person name="LaButti K."/>
            <person name="Larrondo L.F."/>
            <person name="Lindquist E."/>
            <person name="Ling A."/>
            <person name="Lombard V."/>
            <person name="Lucas S."/>
            <person name="Lundell T."/>
            <person name="Martin R."/>
            <person name="McLaughlin D.J."/>
            <person name="Morgenstern I."/>
            <person name="Morin E."/>
            <person name="Murat C."/>
            <person name="Nagy L.G."/>
            <person name="Nolan M."/>
            <person name="Ohm R.A."/>
            <person name="Patyshakuliyeva A."/>
            <person name="Rokas A."/>
            <person name="Ruiz-Duenas F.J."/>
            <person name="Sabat G."/>
            <person name="Salamov A."/>
            <person name="Samejima M."/>
            <person name="Schmutz J."/>
            <person name="Slot J.C."/>
            <person name="St John F."/>
            <person name="Stenlid J."/>
            <person name="Sun H."/>
            <person name="Sun S."/>
            <person name="Syed K."/>
            <person name="Tsang A."/>
            <person name="Wiebenga A."/>
            <person name="Young D."/>
            <person name="Pisabarro A."/>
            <person name="Eastwood D.C."/>
            <person name="Martin F."/>
            <person name="Cullen D."/>
            <person name="Grigoriev I.V."/>
            <person name="Hibbett D.S."/>
        </authorList>
    </citation>
    <scope>NUCLEOTIDE SEQUENCE [LARGE SCALE GENOMIC DNA]</scope>
    <source>
        <strain evidence="9">FP-91666</strain>
    </source>
</reference>
<dbReference type="CDD" id="cd12148">
    <property type="entry name" value="fungal_TF_MHR"/>
    <property type="match status" value="1"/>
</dbReference>
<dbReference type="PANTHER" id="PTHR47338">
    <property type="entry name" value="ZN(II)2CYS6 TRANSCRIPTION FACTOR (EUROFUNG)-RELATED"/>
    <property type="match status" value="1"/>
</dbReference>
<dbReference type="InterPro" id="IPR036864">
    <property type="entry name" value="Zn2-C6_fun-type_DNA-bd_sf"/>
</dbReference>
<dbReference type="PROSITE" id="PS00463">
    <property type="entry name" value="ZN2_CY6_FUNGAL_1"/>
    <property type="match status" value="1"/>
</dbReference>
<feature type="region of interest" description="Disordered" evidence="6">
    <location>
        <begin position="69"/>
        <end position="220"/>
    </location>
</feature>
<dbReference type="Proteomes" id="UP000053927">
    <property type="component" value="Unassembled WGS sequence"/>
</dbReference>
<gene>
    <name evidence="8" type="ORF">STEHIDRAFT_150846</name>
</gene>
<proteinExistence type="predicted"/>
<dbReference type="PANTHER" id="PTHR47338:SF5">
    <property type="entry name" value="ZN(II)2CYS6 TRANSCRIPTION FACTOR (EUROFUNG)"/>
    <property type="match status" value="1"/>
</dbReference>
<name>R7RYU6_STEHR</name>
<keyword evidence="9" id="KW-1185">Reference proteome</keyword>
<evidence type="ECO:0000259" key="7">
    <source>
        <dbReference type="PROSITE" id="PS50048"/>
    </source>
</evidence>
<evidence type="ECO:0000256" key="2">
    <source>
        <dbReference type="ARBA" id="ARBA00022723"/>
    </source>
</evidence>
<dbReference type="RefSeq" id="XP_007310987.1">
    <property type="nucleotide sequence ID" value="XM_007310925.1"/>
</dbReference>
<dbReference type="CDD" id="cd00067">
    <property type="entry name" value="GAL4"/>
    <property type="match status" value="1"/>
</dbReference>
<evidence type="ECO:0000256" key="5">
    <source>
        <dbReference type="ARBA" id="ARBA00023242"/>
    </source>
</evidence>
<dbReference type="GO" id="GO:0006351">
    <property type="term" value="P:DNA-templated transcription"/>
    <property type="evidence" value="ECO:0007669"/>
    <property type="project" value="InterPro"/>
</dbReference>
<keyword evidence="2" id="KW-0479">Metal-binding</keyword>
<evidence type="ECO:0000313" key="8">
    <source>
        <dbReference type="EMBL" id="EIM80003.1"/>
    </source>
</evidence>
<dbReference type="GO" id="GO:0008270">
    <property type="term" value="F:zinc ion binding"/>
    <property type="evidence" value="ECO:0007669"/>
    <property type="project" value="InterPro"/>
</dbReference>
<feature type="compositionally biased region" description="Polar residues" evidence="6">
    <location>
        <begin position="121"/>
        <end position="143"/>
    </location>
</feature>
<dbReference type="eggNOG" id="ENOG502SMYK">
    <property type="taxonomic scope" value="Eukaryota"/>
</dbReference>
<evidence type="ECO:0000256" key="1">
    <source>
        <dbReference type="ARBA" id="ARBA00004123"/>
    </source>
</evidence>
<comment type="subcellular location">
    <subcellularLocation>
        <location evidence="1">Nucleus</location>
    </subcellularLocation>
</comment>
<dbReference type="InterPro" id="IPR050815">
    <property type="entry name" value="TF_fung"/>
</dbReference>
<dbReference type="EMBL" id="JH687400">
    <property type="protein sequence ID" value="EIM80003.1"/>
    <property type="molecule type" value="Genomic_DNA"/>
</dbReference>
<dbReference type="KEGG" id="shs:STEHIDRAFT_150846"/>
<feature type="compositionally biased region" description="Polar residues" evidence="6">
    <location>
        <begin position="167"/>
        <end position="177"/>
    </location>
</feature>